<name>M7NYZ7_9GAMM</name>
<gene>
    <name evidence="2" type="ORF">MPL1_10357</name>
</gene>
<proteinExistence type="inferred from homology"/>
<sequence>MSQQAITMVRVYLAEGRDDVGRLLEWLEQQEVRGFSVFRGVAGLGSDGHVHKASLLDLSSRLPVVIEFFDSPEKIANLLNHIEQLVKPDNIVQWPASTGI</sequence>
<dbReference type="OrthoDB" id="5295185at2"/>
<accession>M7NYZ7</accession>
<dbReference type="InterPro" id="IPR003793">
    <property type="entry name" value="UPF0166"/>
</dbReference>
<dbReference type="RefSeq" id="WP_009727041.1">
    <property type="nucleotide sequence ID" value="NZ_APHR01000056.1"/>
</dbReference>
<dbReference type="AlphaFoldDB" id="M7NYZ7"/>
<dbReference type="Proteomes" id="UP000012019">
    <property type="component" value="Unassembled WGS sequence"/>
</dbReference>
<dbReference type="SUPFAM" id="SSF54913">
    <property type="entry name" value="GlnB-like"/>
    <property type="match status" value="1"/>
</dbReference>
<protein>
    <submittedName>
        <fullName evidence="2">Uncharacterized protein</fullName>
    </submittedName>
</protein>
<dbReference type="InterPro" id="IPR011322">
    <property type="entry name" value="N-reg_PII-like_a/b"/>
</dbReference>
<dbReference type="InterPro" id="IPR015867">
    <property type="entry name" value="N-reg_PII/ATP_PRibTrfase_C"/>
</dbReference>
<dbReference type="Gene3D" id="3.30.70.120">
    <property type="match status" value="1"/>
</dbReference>
<comment type="similarity">
    <text evidence="1">Belongs to the UPF0166 family.</text>
</comment>
<evidence type="ECO:0000256" key="1">
    <source>
        <dbReference type="ARBA" id="ARBA00010554"/>
    </source>
</evidence>
<dbReference type="eggNOG" id="COG1993">
    <property type="taxonomic scope" value="Bacteria"/>
</dbReference>
<keyword evidence="3" id="KW-1185">Reference proteome</keyword>
<dbReference type="PATRIC" id="fig|1286106.3.peg.2070"/>
<comment type="caution">
    <text evidence="2">The sequence shown here is derived from an EMBL/GenBank/DDBJ whole genome shotgun (WGS) entry which is preliminary data.</text>
</comment>
<dbReference type="EMBL" id="APHR01000056">
    <property type="protein sequence ID" value="EMR12436.1"/>
    <property type="molecule type" value="Genomic_DNA"/>
</dbReference>
<organism evidence="2 3">
    <name type="scientific">Methylophaga lonarensis MPL</name>
    <dbReference type="NCBI Taxonomy" id="1286106"/>
    <lineage>
        <taxon>Bacteria</taxon>
        <taxon>Pseudomonadati</taxon>
        <taxon>Pseudomonadota</taxon>
        <taxon>Gammaproteobacteria</taxon>
        <taxon>Thiotrichales</taxon>
        <taxon>Piscirickettsiaceae</taxon>
        <taxon>Methylophaga</taxon>
    </lineage>
</organism>
<dbReference type="STRING" id="1286106.MPL1_10357"/>
<evidence type="ECO:0000313" key="3">
    <source>
        <dbReference type="Proteomes" id="UP000012019"/>
    </source>
</evidence>
<reference evidence="2 3" key="1">
    <citation type="journal article" date="2013" name="Genome Announc.">
        <title>Draft Genome Sequence of Methylophaga lonarensis MPLT, a Haloalkaliphilic (Non-Methane-Utilizing) Methylotroph.</title>
        <authorList>
            <person name="Shetty S.A."/>
            <person name="Marathe N.P."/>
            <person name="Munot H."/>
            <person name="Antony C.P."/>
            <person name="Dhotre D.P."/>
            <person name="Murrell J.C."/>
            <person name="Shouche Y.S."/>
        </authorList>
    </citation>
    <scope>NUCLEOTIDE SEQUENCE [LARGE SCALE GENOMIC DNA]</scope>
    <source>
        <strain evidence="2 3">MPL</strain>
    </source>
</reference>
<evidence type="ECO:0000313" key="2">
    <source>
        <dbReference type="EMBL" id="EMR12436.1"/>
    </source>
</evidence>
<dbReference type="PANTHER" id="PTHR35983">
    <property type="entry name" value="UPF0166 PROTEIN TM_0021"/>
    <property type="match status" value="1"/>
</dbReference>
<dbReference type="PANTHER" id="PTHR35983:SF1">
    <property type="entry name" value="UPF0166 PROTEIN TM_0021"/>
    <property type="match status" value="1"/>
</dbReference>
<dbReference type="Pfam" id="PF02641">
    <property type="entry name" value="DUF190"/>
    <property type="match status" value="1"/>
</dbReference>